<keyword evidence="3" id="KW-1185">Reference proteome</keyword>
<sequence length="121" mass="13178">MVLSKELDTNMPVSTRCERAHAPWCCENSVQQHPPVDRTGSRRHAYLPTVQTALQVVDDDHSVRSAGQHAGQRGGGLRRSGSSTPACLAARNPSIASSCRKTCRDVDVDVEAGPELKLRHH</sequence>
<dbReference type="EMBL" id="SRLO01000758">
    <property type="protein sequence ID" value="TNN47100.1"/>
    <property type="molecule type" value="Genomic_DNA"/>
</dbReference>
<evidence type="ECO:0000313" key="2">
    <source>
        <dbReference type="EMBL" id="TNN47100.1"/>
    </source>
</evidence>
<gene>
    <name evidence="2" type="ORF">EYF80_042712</name>
</gene>
<comment type="caution">
    <text evidence="2">The sequence shown here is derived from an EMBL/GenBank/DDBJ whole genome shotgun (WGS) entry which is preliminary data.</text>
</comment>
<proteinExistence type="predicted"/>
<organism evidence="2 3">
    <name type="scientific">Liparis tanakae</name>
    <name type="common">Tanaka's snailfish</name>
    <dbReference type="NCBI Taxonomy" id="230148"/>
    <lineage>
        <taxon>Eukaryota</taxon>
        <taxon>Metazoa</taxon>
        <taxon>Chordata</taxon>
        <taxon>Craniata</taxon>
        <taxon>Vertebrata</taxon>
        <taxon>Euteleostomi</taxon>
        <taxon>Actinopterygii</taxon>
        <taxon>Neopterygii</taxon>
        <taxon>Teleostei</taxon>
        <taxon>Neoteleostei</taxon>
        <taxon>Acanthomorphata</taxon>
        <taxon>Eupercaria</taxon>
        <taxon>Perciformes</taxon>
        <taxon>Cottioidei</taxon>
        <taxon>Cottales</taxon>
        <taxon>Liparidae</taxon>
        <taxon>Liparis</taxon>
    </lineage>
</organism>
<evidence type="ECO:0000313" key="3">
    <source>
        <dbReference type="Proteomes" id="UP000314294"/>
    </source>
</evidence>
<reference evidence="2 3" key="1">
    <citation type="submission" date="2019-03" db="EMBL/GenBank/DDBJ databases">
        <title>First draft genome of Liparis tanakae, snailfish: a comprehensive survey of snailfish specific genes.</title>
        <authorList>
            <person name="Kim W."/>
            <person name="Song I."/>
            <person name="Jeong J.-H."/>
            <person name="Kim D."/>
            <person name="Kim S."/>
            <person name="Ryu S."/>
            <person name="Song J.Y."/>
            <person name="Lee S.K."/>
        </authorList>
    </citation>
    <scope>NUCLEOTIDE SEQUENCE [LARGE SCALE GENOMIC DNA]</scope>
    <source>
        <tissue evidence="2">Muscle</tissue>
    </source>
</reference>
<accession>A0A4Z2G1R6</accession>
<protein>
    <submittedName>
        <fullName evidence="2">Uncharacterized protein</fullName>
    </submittedName>
</protein>
<name>A0A4Z2G1R6_9TELE</name>
<dbReference type="AlphaFoldDB" id="A0A4Z2G1R6"/>
<dbReference type="Proteomes" id="UP000314294">
    <property type="component" value="Unassembled WGS sequence"/>
</dbReference>
<evidence type="ECO:0000256" key="1">
    <source>
        <dbReference type="SAM" id="MobiDB-lite"/>
    </source>
</evidence>
<feature type="region of interest" description="Disordered" evidence="1">
    <location>
        <begin position="63"/>
        <end position="87"/>
    </location>
</feature>